<dbReference type="AlphaFoldDB" id="A0AAD5DYH6"/>
<dbReference type="EMBL" id="JADXDR010000018">
    <property type="protein sequence ID" value="KAI7845381.1"/>
    <property type="molecule type" value="Genomic_DNA"/>
</dbReference>
<comment type="caution">
    <text evidence="2">The sequence shown here is derived from an EMBL/GenBank/DDBJ whole genome shotgun (WGS) entry which is preliminary data.</text>
</comment>
<sequence length="902" mass="96405">MQRAFGHEFVYSVMPQPLASFQDHGLIACNPALAMDAPSQDVIADLFRTAAALSLGGQLGRSAERLVIESSVVQLPQVRNHPAVAKCLQFYEAVVAQNPDKLRWAEESDWFISGILAGEQWLDMHAHGVRGDHDEYGGIGHGGYQRDVADGCSTFQLCVRACSSQTVQQAAADRSFVALQSGNRAPILAAALAHGSPHGLDRDGQGETTSEPRPDDGDLGARLKRVNLHGVHQSCLHELTLCRKLRVLEPHGQRATRLLGDCFNAGIAAQVLAVQAAAKVQLASLHALELHNVPLKLTAAEKAGLLNVVDVQGVAGDYLSSVALQRSLDVTAQRAVLDRYGRQPFDLTHWRISDLIRATWLPYGPGGLPRQYFAFLPAQIEAAIADPGRQVCMDDSSHAAQRMLSLLSEAAAAGELAAVAAYDDLQNNRCCLWEAVVIWGISPEEADSRALAAYPALNRELQKWQRVRGVAAAHLPQFEEACSPAVVEAAYGAAATVEQRWKQPLSEDARARLAAEYPDGYIKTAEGAHVVLLLADAARGRQDPMQFVASAMAHMADDARRCHMNPIFSFLGSLVPGAGLLQQLDDIERNCSGSTARRTLLRRQAASNAARALRGQSSLLAAFKVLWHAVSVLLGGKARAPHLGDARNAPVYLNDDGEKVPADTPGARVVTGQQYGLMCAARGRAKEGAGTGGYNAEARQLNGTVIAGGSQELGKSTASVIQTIKSVKRLFGTGKFVSDTNTGTQLRQGGARVDQLVAAAQAAEVAAASFPPAEQRAAMEGIERALRLAARCYVARGTPFAALLTKHSYLTSAHREALAWVRDIEIEAASGNDVAETKLKAALKQYAGEVHKKTEEARRGAKRSAKDRAAVAKLQAGVAAVPHQLPTGQSASKSSHKRSRKG</sequence>
<proteinExistence type="predicted"/>
<evidence type="ECO:0000256" key="1">
    <source>
        <dbReference type="SAM" id="MobiDB-lite"/>
    </source>
</evidence>
<protein>
    <submittedName>
        <fullName evidence="2">Uncharacterized protein</fullName>
    </submittedName>
</protein>
<dbReference type="Proteomes" id="UP001205105">
    <property type="component" value="Unassembled WGS sequence"/>
</dbReference>
<reference evidence="2" key="1">
    <citation type="submission" date="2020-11" db="EMBL/GenBank/DDBJ databases">
        <title>Chlorella ohadii genome sequencing and assembly.</title>
        <authorList>
            <person name="Murik O."/>
            <person name="Treves H."/>
            <person name="Kedem I."/>
            <person name="Shotland Y."/>
            <person name="Kaplan A."/>
        </authorList>
    </citation>
    <scope>NUCLEOTIDE SEQUENCE</scope>
    <source>
        <strain evidence="2">1</strain>
    </source>
</reference>
<feature type="region of interest" description="Disordered" evidence="1">
    <location>
        <begin position="195"/>
        <end position="219"/>
    </location>
</feature>
<gene>
    <name evidence="2" type="ORF">COHA_001087</name>
</gene>
<accession>A0AAD5DYH6</accession>
<evidence type="ECO:0000313" key="3">
    <source>
        <dbReference type="Proteomes" id="UP001205105"/>
    </source>
</evidence>
<evidence type="ECO:0000313" key="2">
    <source>
        <dbReference type="EMBL" id="KAI7845381.1"/>
    </source>
</evidence>
<feature type="region of interest" description="Disordered" evidence="1">
    <location>
        <begin position="877"/>
        <end position="902"/>
    </location>
</feature>
<feature type="compositionally biased region" description="Basic and acidic residues" evidence="1">
    <location>
        <begin position="199"/>
        <end position="219"/>
    </location>
</feature>
<keyword evidence="3" id="KW-1185">Reference proteome</keyword>
<name>A0AAD5DYH6_9CHLO</name>
<organism evidence="2 3">
    <name type="scientific">Chlorella ohadii</name>
    <dbReference type="NCBI Taxonomy" id="2649997"/>
    <lineage>
        <taxon>Eukaryota</taxon>
        <taxon>Viridiplantae</taxon>
        <taxon>Chlorophyta</taxon>
        <taxon>core chlorophytes</taxon>
        <taxon>Trebouxiophyceae</taxon>
        <taxon>Chlorellales</taxon>
        <taxon>Chlorellaceae</taxon>
        <taxon>Chlorella clade</taxon>
        <taxon>Chlorella</taxon>
    </lineage>
</organism>